<keyword evidence="1" id="KW-0175">Coiled coil</keyword>
<sequence length="348" mass="38930">MGNTPIPSRAIEYSSTGTSGVREYTLTPEQLEEVRRMYPATKRDKTFKKPVAHNHSEDRLPAKQRNQKPEEDNEMSGRPEKQGPNNGLTKQIFLEQIASGETVASIEKAWGMKYNTLSFWVKKWDVRGIDAAKAQELLAGGTPKQTQLLREKEAQPGPITELEQLDKALQEIEELKAALSATQPISHDMLKGYKAEAEHWKAQATEVVALAGKAAEESMAKIEQLQAARRGEAAKNDELRLELDQAVAVRETAELDLGLAETRCVQYVETIDQLATQCDGLQEEVNRLITERDDLVAEVEDLRDDIRRLREIQTLAAAPPSDAHLLDRSIADLTRARWILERLSASGE</sequence>
<evidence type="ECO:0000256" key="2">
    <source>
        <dbReference type="SAM" id="MobiDB-lite"/>
    </source>
</evidence>
<feature type="coiled-coil region" evidence="1">
    <location>
        <begin position="222"/>
        <end position="312"/>
    </location>
</feature>
<feature type="region of interest" description="Disordered" evidence="2">
    <location>
        <begin position="1"/>
        <end position="87"/>
    </location>
</feature>
<comment type="caution">
    <text evidence="3">The sequence shown here is derived from an EMBL/GenBank/DDBJ whole genome shotgun (WGS) entry which is preliminary data.</text>
</comment>
<keyword evidence="4" id="KW-1185">Reference proteome</keyword>
<evidence type="ECO:0000256" key="1">
    <source>
        <dbReference type="SAM" id="Coils"/>
    </source>
</evidence>
<feature type="compositionally biased region" description="Basic and acidic residues" evidence="2">
    <location>
        <begin position="54"/>
        <end position="81"/>
    </location>
</feature>
<reference evidence="3 4" key="1">
    <citation type="submission" date="2014-08" db="EMBL/GenBank/DDBJ databases">
        <authorList>
            <person name="den Bakker H.C."/>
        </authorList>
    </citation>
    <scope>NUCLEOTIDE SEQUENCE [LARGE SCALE GENOMIC DNA]</scope>
    <source>
        <strain evidence="3 4">DSM 18334</strain>
    </source>
</reference>
<dbReference type="OrthoDB" id="2667266at2"/>
<evidence type="ECO:0000313" key="4">
    <source>
        <dbReference type="Proteomes" id="UP000029734"/>
    </source>
</evidence>
<proteinExistence type="predicted"/>
<dbReference type="Proteomes" id="UP000029734">
    <property type="component" value="Unassembled WGS sequence"/>
</dbReference>
<dbReference type="EMBL" id="JQCR01000002">
    <property type="protein sequence ID" value="KGE20048.1"/>
    <property type="molecule type" value="Genomic_DNA"/>
</dbReference>
<dbReference type="AlphaFoldDB" id="A0A098MDB4"/>
<evidence type="ECO:0000313" key="3">
    <source>
        <dbReference type="EMBL" id="KGE20048.1"/>
    </source>
</evidence>
<protein>
    <submittedName>
        <fullName evidence="3">Uncharacterized protein</fullName>
    </submittedName>
</protein>
<gene>
    <name evidence="3" type="ORF">PWYN_12385</name>
</gene>
<feature type="compositionally biased region" description="Basic and acidic residues" evidence="2">
    <location>
        <begin position="32"/>
        <end position="44"/>
    </location>
</feature>
<name>A0A098MDB4_9BACL</name>
<organism evidence="3 4">
    <name type="scientific">Paenibacillus wynnii</name>
    <dbReference type="NCBI Taxonomy" id="268407"/>
    <lineage>
        <taxon>Bacteria</taxon>
        <taxon>Bacillati</taxon>
        <taxon>Bacillota</taxon>
        <taxon>Bacilli</taxon>
        <taxon>Bacillales</taxon>
        <taxon>Paenibacillaceae</taxon>
        <taxon>Paenibacillus</taxon>
    </lineage>
</organism>
<dbReference type="STRING" id="268407.PWYN_12385"/>
<accession>A0A098MDB4</accession>
<dbReference type="RefSeq" id="WP_157261144.1">
    <property type="nucleotide sequence ID" value="NZ_JQCR01000002.1"/>
</dbReference>
<reference evidence="3 4" key="2">
    <citation type="submission" date="2014-10" db="EMBL/GenBank/DDBJ databases">
        <title>Comparative genomics of the Paenibacillus odorifer group.</title>
        <authorList>
            <person name="Tsai Y.-C."/>
            <person name="Martin N."/>
            <person name="Korlach J."/>
            <person name="Wiedmann M."/>
        </authorList>
    </citation>
    <scope>NUCLEOTIDE SEQUENCE [LARGE SCALE GENOMIC DNA]</scope>
    <source>
        <strain evidence="3 4">DSM 18334</strain>
    </source>
</reference>